<keyword evidence="4" id="KW-0256">Endoplasmic reticulum</keyword>
<dbReference type="AlphaFoldDB" id="A0A5N5TL36"/>
<evidence type="ECO:0000313" key="10">
    <source>
        <dbReference type="EMBL" id="KAB7506842.1"/>
    </source>
</evidence>
<evidence type="ECO:0000256" key="4">
    <source>
        <dbReference type="ARBA" id="ARBA00022824"/>
    </source>
</evidence>
<proteinExistence type="inferred from homology"/>
<keyword evidence="6 8" id="KW-0472">Membrane</keyword>
<evidence type="ECO:0000256" key="6">
    <source>
        <dbReference type="ARBA" id="ARBA00023136"/>
    </source>
</evidence>
<accession>A0A5N5TL36</accession>
<gene>
    <name evidence="10" type="primary">rhbdf1</name>
    <name evidence="10" type="ORF">Anas_07086</name>
</gene>
<dbReference type="InterPro" id="IPR035952">
    <property type="entry name" value="Rhomboid-like_sf"/>
</dbReference>
<dbReference type="GO" id="GO:0005789">
    <property type="term" value="C:endoplasmic reticulum membrane"/>
    <property type="evidence" value="ECO:0007669"/>
    <property type="project" value="UniProtKB-SubCell"/>
</dbReference>
<dbReference type="OrthoDB" id="2146116at2759"/>
<keyword evidence="11" id="KW-1185">Reference proteome</keyword>
<dbReference type="Proteomes" id="UP000326759">
    <property type="component" value="Unassembled WGS sequence"/>
</dbReference>
<feature type="transmembrane region" description="Helical" evidence="8">
    <location>
        <begin position="794"/>
        <end position="811"/>
    </location>
</feature>
<evidence type="ECO:0000259" key="9">
    <source>
        <dbReference type="Pfam" id="PF01694"/>
    </source>
</evidence>
<organism evidence="10 11">
    <name type="scientific">Armadillidium nasatum</name>
    <dbReference type="NCBI Taxonomy" id="96803"/>
    <lineage>
        <taxon>Eukaryota</taxon>
        <taxon>Metazoa</taxon>
        <taxon>Ecdysozoa</taxon>
        <taxon>Arthropoda</taxon>
        <taxon>Crustacea</taxon>
        <taxon>Multicrustacea</taxon>
        <taxon>Malacostraca</taxon>
        <taxon>Eumalacostraca</taxon>
        <taxon>Peracarida</taxon>
        <taxon>Isopoda</taxon>
        <taxon>Oniscidea</taxon>
        <taxon>Crinocheta</taxon>
        <taxon>Armadillidiidae</taxon>
        <taxon>Armadillidium</taxon>
    </lineage>
</organism>
<feature type="compositionally biased region" description="Low complexity" evidence="7">
    <location>
        <begin position="90"/>
        <end position="106"/>
    </location>
</feature>
<name>A0A5N5TL36_9CRUS</name>
<feature type="region of interest" description="Disordered" evidence="7">
    <location>
        <begin position="1"/>
        <end position="121"/>
    </location>
</feature>
<evidence type="ECO:0000256" key="2">
    <source>
        <dbReference type="ARBA" id="ARBA00009045"/>
    </source>
</evidence>
<comment type="subcellular location">
    <subcellularLocation>
        <location evidence="1">Endoplasmic reticulum membrane</location>
        <topology evidence="1">Multi-pass membrane protein</topology>
    </subcellularLocation>
</comment>
<dbReference type="GO" id="GO:0004252">
    <property type="term" value="F:serine-type endopeptidase activity"/>
    <property type="evidence" value="ECO:0007669"/>
    <property type="project" value="InterPro"/>
</dbReference>
<feature type="compositionally biased region" description="Polar residues" evidence="7">
    <location>
        <begin position="14"/>
        <end position="37"/>
    </location>
</feature>
<evidence type="ECO:0000256" key="3">
    <source>
        <dbReference type="ARBA" id="ARBA00022692"/>
    </source>
</evidence>
<keyword evidence="3 8" id="KW-0812">Transmembrane</keyword>
<evidence type="ECO:0000256" key="7">
    <source>
        <dbReference type="SAM" id="MobiDB-lite"/>
    </source>
</evidence>
<dbReference type="PANTHER" id="PTHR45965">
    <property type="entry name" value="INACTIVE RHOMBOID PROTEIN"/>
    <property type="match status" value="1"/>
</dbReference>
<dbReference type="GO" id="GO:0042058">
    <property type="term" value="P:regulation of epidermal growth factor receptor signaling pathway"/>
    <property type="evidence" value="ECO:0007669"/>
    <property type="project" value="TreeGrafter"/>
</dbReference>
<dbReference type="InterPro" id="IPR051512">
    <property type="entry name" value="Inactive_Rhomboid"/>
</dbReference>
<evidence type="ECO:0000256" key="8">
    <source>
        <dbReference type="SAM" id="Phobius"/>
    </source>
</evidence>
<reference evidence="10 11" key="1">
    <citation type="journal article" date="2019" name="PLoS Biol.">
        <title>Sex chromosomes control vertical transmission of feminizing Wolbachia symbionts in an isopod.</title>
        <authorList>
            <person name="Becking T."/>
            <person name="Chebbi M.A."/>
            <person name="Giraud I."/>
            <person name="Moumen B."/>
            <person name="Laverre T."/>
            <person name="Caubet Y."/>
            <person name="Peccoud J."/>
            <person name="Gilbert C."/>
            <person name="Cordaux R."/>
        </authorList>
    </citation>
    <scope>NUCLEOTIDE SEQUENCE [LARGE SCALE GENOMIC DNA]</scope>
    <source>
        <strain evidence="10">ANa2</strain>
        <tissue evidence="10">Whole body excluding digestive tract and cuticle</tissue>
    </source>
</reference>
<comment type="similarity">
    <text evidence="2">Belongs to the peptidase S54 family.</text>
</comment>
<comment type="caution">
    <text evidence="10">The sequence shown here is derived from an EMBL/GenBank/DDBJ whole genome shotgun (WGS) entry which is preliminary data.</text>
</comment>
<evidence type="ECO:0000256" key="5">
    <source>
        <dbReference type="ARBA" id="ARBA00022989"/>
    </source>
</evidence>
<dbReference type="Pfam" id="PF01694">
    <property type="entry name" value="Rhomboid"/>
    <property type="match status" value="1"/>
</dbReference>
<feature type="transmembrane region" description="Helical" evidence="8">
    <location>
        <begin position="744"/>
        <end position="762"/>
    </location>
</feature>
<protein>
    <submittedName>
        <fullName evidence="10">Inactive rhomboid protein 1</fullName>
    </submittedName>
</protein>
<feature type="region of interest" description="Disordered" evidence="7">
    <location>
        <begin position="260"/>
        <end position="288"/>
    </location>
</feature>
<feature type="transmembrane region" description="Helical" evidence="8">
    <location>
        <begin position="713"/>
        <end position="732"/>
    </location>
</feature>
<feature type="domain" description="Peptidase S54 rhomboid" evidence="9">
    <location>
        <begin position="672"/>
        <end position="809"/>
    </location>
</feature>
<sequence>MERIVPANRVDNSRVVSNSANLGSTLVSSSRQPPQHNQLTQHQLSHISSQSSSTSSSNSSTHTLTSSQSQVTHSTTPNPSQTRAVPLPLTSSTSVSQGTTTSGTYSKPLHHHTLSRTMSRKEQLKKFMKKEAKEFFGLDDESESKQKSKWEDKRRRLASRKYGPLRDGALSASYDSFSCNDRTAQQQQQQQETLHFHSRIPQSFSSDFHALHDVPEGRAGNYMGDSVDANSWPRPPPNHAKDSVAKMTWDGLAYVVSTVSKRRAKSQASGTPGGRSKSRSYAPASVSLPDDALEEPLDVFFDGKISGSPETEGNVGSFESSTKEVGSSASRYHPSVLGQWKLADVVQQVTSAGQTEADGGSGRGSARIGRCRIWRRILDHCFDNSDRRQYGMGLFGKYCKRSYKGEIYRDVDVRKQLDEIEDYRPYFTWWVTTVQVFILFLSILCYGLAPHGVSLRQQQGEVLMPSLATDKVDYWEPENLWIGPRAADLIHLGAKFAPCMRKDEKIFRHIEEQRRAERETGCCIRNDDSGCVQSSRRECSSRLSVWKKWSELAKGPDGRLSGSVCGQDPNYCKEPASVPPHEWPDDITQWPICKKRVAVSAVRKINAAEHMACEVIGHPCCIGIHGECSITTREYCNFVRGYFHEEATLCSQVSCLNNVCGMIPFYSPDRPDQFYRLWTSLFIHAGIFHLLITVLLQYYLMRDLEKLAGPVRIGIIYIVSGIAGNLASAIFVPYRAEVGPSGSQFGLLACLFVEVINCWPLIRYPWRALLRLVAVTFVLFLIGLLPWVDNYAHIFGFIFGFLLSYALLPYVSFGPYDRRRKVLLIWVCLVAVLVMLTALVILFYVTPIYECKICEFLNCIPLTRDFCAEQNINLNKKLDLI</sequence>
<dbReference type="PANTHER" id="PTHR45965:SF3">
    <property type="entry name" value="INACTIVE RHOMBOID PROTEIN 1"/>
    <property type="match status" value="1"/>
</dbReference>
<evidence type="ECO:0000256" key="1">
    <source>
        <dbReference type="ARBA" id="ARBA00004477"/>
    </source>
</evidence>
<evidence type="ECO:0000313" key="11">
    <source>
        <dbReference type="Proteomes" id="UP000326759"/>
    </source>
</evidence>
<dbReference type="GO" id="GO:0050708">
    <property type="term" value="P:regulation of protein secretion"/>
    <property type="evidence" value="ECO:0007669"/>
    <property type="project" value="TreeGrafter"/>
</dbReference>
<feature type="transmembrane region" description="Helical" evidence="8">
    <location>
        <begin position="769"/>
        <end position="788"/>
    </location>
</feature>
<keyword evidence="5 8" id="KW-1133">Transmembrane helix</keyword>
<dbReference type="FunFam" id="1.20.1540.10:FF:000025">
    <property type="entry name" value="Putative rhomboid family"/>
    <property type="match status" value="1"/>
</dbReference>
<dbReference type="SUPFAM" id="SSF144091">
    <property type="entry name" value="Rhomboid-like"/>
    <property type="match status" value="1"/>
</dbReference>
<feature type="compositionally biased region" description="Low complexity" evidence="7">
    <location>
        <begin position="38"/>
        <end position="76"/>
    </location>
</feature>
<feature type="transmembrane region" description="Helical" evidence="8">
    <location>
        <begin position="678"/>
        <end position="701"/>
    </location>
</feature>
<feature type="transmembrane region" description="Helical" evidence="8">
    <location>
        <begin position="823"/>
        <end position="845"/>
    </location>
</feature>
<dbReference type="InterPro" id="IPR022764">
    <property type="entry name" value="Peptidase_S54_rhomboid_dom"/>
</dbReference>
<dbReference type="Gene3D" id="1.20.1540.10">
    <property type="entry name" value="Rhomboid-like"/>
    <property type="match status" value="1"/>
</dbReference>
<dbReference type="EMBL" id="SEYY01000626">
    <property type="protein sequence ID" value="KAB7506842.1"/>
    <property type="molecule type" value="Genomic_DNA"/>
</dbReference>